<reference evidence="3 4" key="1">
    <citation type="journal article" date="2021" name="Nat. Plants">
        <title>The Taxus genome provides insights into paclitaxel biosynthesis.</title>
        <authorList>
            <person name="Xiong X."/>
            <person name="Gou J."/>
            <person name="Liao Q."/>
            <person name="Li Y."/>
            <person name="Zhou Q."/>
            <person name="Bi G."/>
            <person name="Li C."/>
            <person name="Du R."/>
            <person name="Wang X."/>
            <person name="Sun T."/>
            <person name="Guo L."/>
            <person name="Liang H."/>
            <person name="Lu P."/>
            <person name="Wu Y."/>
            <person name="Zhang Z."/>
            <person name="Ro D.K."/>
            <person name="Shang Y."/>
            <person name="Huang S."/>
            <person name="Yan J."/>
        </authorList>
    </citation>
    <scope>NUCLEOTIDE SEQUENCE [LARGE SCALE GENOMIC DNA]</scope>
    <source>
        <strain evidence="3">Ta-2019</strain>
    </source>
</reference>
<evidence type="ECO:0000313" key="3">
    <source>
        <dbReference type="EMBL" id="KAH9331048.1"/>
    </source>
</evidence>
<keyword evidence="4" id="KW-1185">Reference proteome</keyword>
<keyword evidence="2" id="KW-0472">Membrane</keyword>
<feature type="non-terminal residue" evidence="3">
    <location>
        <position position="1"/>
    </location>
</feature>
<dbReference type="Proteomes" id="UP000824469">
    <property type="component" value="Unassembled WGS sequence"/>
</dbReference>
<dbReference type="AlphaFoldDB" id="A0AA38GYM1"/>
<protein>
    <recommendedName>
        <fullName evidence="5">EamA domain-containing protein</fullName>
    </recommendedName>
</protein>
<sequence length="147" mass="15731">WSISTVVSLYPVCRQHCGRGVLNLMERGYGWAAAAGTCAAFAAVFAKIASISSRIDWRLQLLGYVGVILLNVVMWSCYVNSLKALTSLQATVINFSANFVVSGFAGFLIFKESLHLQWFAGASLIVLGTLTLSKSSIGPDLASHAAK</sequence>
<dbReference type="EMBL" id="JAHRHJ020000001">
    <property type="protein sequence ID" value="KAH9331048.1"/>
    <property type="molecule type" value="Genomic_DNA"/>
</dbReference>
<feature type="transmembrane region" description="Helical" evidence="2">
    <location>
        <begin position="61"/>
        <end position="81"/>
    </location>
</feature>
<feature type="transmembrane region" description="Helical" evidence="2">
    <location>
        <begin position="29"/>
        <end position="49"/>
    </location>
</feature>
<evidence type="ECO:0000256" key="2">
    <source>
        <dbReference type="SAM" id="Phobius"/>
    </source>
</evidence>
<evidence type="ECO:0000313" key="4">
    <source>
        <dbReference type="Proteomes" id="UP000824469"/>
    </source>
</evidence>
<dbReference type="InterPro" id="IPR039632">
    <property type="entry name" value="TMEM42"/>
</dbReference>
<dbReference type="OMA" id="CVILFNV"/>
<feature type="transmembrane region" description="Helical" evidence="2">
    <location>
        <begin position="87"/>
        <end position="109"/>
    </location>
</feature>
<dbReference type="PANTHER" id="PTHR31965:SF1">
    <property type="entry name" value="TRANSMEMBRANE PROTEIN 42"/>
    <property type="match status" value="1"/>
</dbReference>
<gene>
    <name evidence="3" type="ORF">KI387_003156</name>
</gene>
<keyword evidence="2" id="KW-0812">Transmembrane</keyword>
<proteinExistence type="predicted"/>
<dbReference type="InterPro" id="IPR037185">
    <property type="entry name" value="EmrE-like"/>
</dbReference>
<keyword evidence="2" id="KW-1133">Transmembrane helix</keyword>
<evidence type="ECO:0000256" key="1">
    <source>
        <dbReference type="ARBA" id="ARBA00004141"/>
    </source>
</evidence>
<accession>A0AA38GYM1</accession>
<evidence type="ECO:0008006" key="5">
    <source>
        <dbReference type="Google" id="ProtNLM"/>
    </source>
</evidence>
<dbReference type="Gene3D" id="1.10.3730.20">
    <property type="match status" value="1"/>
</dbReference>
<dbReference type="PANTHER" id="PTHR31965">
    <property type="entry name" value="TRANSMEMBRANE PROTEIN 42"/>
    <property type="match status" value="1"/>
</dbReference>
<comment type="caution">
    <text evidence="3">The sequence shown here is derived from an EMBL/GenBank/DDBJ whole genome shotgun (WGS) entry which is preliminary data.</text>
</comment>
<organism evidence="3 4">
    <name type="scientific">Taxus chinensis</name>
    <name type="common">Chinese yew</name>
    <name type="synonym">Taxus wallichiana var. chinensis</name>
    <dbReference type="NCBI Taxonomy" id="29808"/>
    <lineage>
        <taxon>Eukaryota</taxon>
        <taxon>Viridiplantae</taxon>
        <taxon>Streptophyta</taxon>
        <taxon>Embryophyta</taxon>
        <taxon>Tracheophyta</taxon>
        <taxon>Spermatophyta</taxon>
        <taxon>Pinopsida</taxon>
        <taxon>Pinidae</taxon>
        <taxon>Conifers II</taxon>
        <taxon>Cupressales</taxon>
        <taxon>Taxaceae</taxon>
        <taxon>Taxus</taxon>
    </lineage>
</organism>
<comment type="subcellular location">
    <subcellularLocation>
        <location evidence="1">Membrane</location>
        <topology evidence="1">Multi-pass membrane protein</topology>
    </subcellularLocation>
</comment>
<feature type="non-terminal residue" evidence="3">
    <location>
        <position position="147"/>
    </location>
</feature>
<name>A0AA38GYM1_TAXCH</name>
<dbReference type="SUPFAM" id="SSF103481">
    <property type="entry name" value="Multidrug resistance efflux transporter EmrE"/>
    <property type="match status" value="1"/>
</dbReference>